<comment type="caution">
    <text evidence="3">The sequence shown here is derived from an EMBL/GenBank/DDBJ whole genome shotgun (WGS) entry which is preliminary data.</text>
</comment>
<evidence type="ECO:0000313" key="4">
    <source>
        <dbReference type="Proteomes" id="UP000598174"/>
    </source>
</evidence>
<feature type="transmembrane region" description="Helical" evidence="1">
    <location>
        <begin position="39"/>
        <end position="59"/>
    </location>
</feature>
<dbReference type="NCBIfam" id="TIGR00254">
    <property type="entry name" value="GGDEF"/>
    <property type="match status" value="1"/>
</dbReference>
<keyword evidence="4" id="KW-1185">Reference proteome</keyword>
<dbReference type="Gene3D" id="3.30.70.270">
    <property type="match status" value="1"/>
</dbReference>
<dbReference type="SMART" id="SM00267">
    <property type="entry name" value="GGDEF"/>
    <property type="match status" value="1"/>
</dbReference>
<proteinExistence type="predicted"/>
<dbReference type="Proteomes" id="UP000598174">
    <property type="component" value="Unassembled WGS sequence"/>
</dbReference>
<keyword evidence="1" id="KW-0812">Transmembrane</keyword>
<feature type="transmembrane region" description="Helical" evidence="1">
    <location>
        <begin position="110"/>
        <end position="132"/>
    </location>
</feature>
<evidence type="ECO:0000313" key="3">
    <source>
        <dbReference type="EMBL" id="GIE14534.1"/>
    </source>
</evidence>
<evidence type="ECO:0000256" key="1">
    <source>
        <dbReference type="SAM" id="Phobius"/>
    </source>
</evidence>
<dbReference type="GO" id="GO:0005886">
    <property type="term" value="C:plasma membrane"/>
    <property type="evidence" value="ECO:0007669"/>
    <property type="project" value="TreeGrafter"/>
</dbReference>
<dbReference type="InterPro" id="IPR050469">
    <property type="entry name" value="Diguanylate_Cyclase"/>
</dbReference>
<feature type="transmembrane region" description="Helical" evidence="1">
    <location>
        <begin position="144"/>
        <end position="161"/>
    </location>
</feature>
<dbReference type="EMBL" id="BOMM01000056">
    <property type="protein sequence ID" value="GIE14534.1"/>
    <property type="molecule type" value="Genomic_DNA"/>
</dbReference>
<dbReference type="PANTHER" id="PTHR45138:SF9">
    <property type="entry name" value="DIGUANYLATE CYCLASE DGCM-RELATED"/>
    <property type="match status" value="1"/>
</dbReference>
<dbReference type="AlphaFoldDB" id="A0A919J6K1"/>
<feature type="domain" description="GGDEF" evidence="2">
    <location>
        <begin position="206"/>
        <end position="336"/>
    </location>
</feature>
<dbReference type="PROSITE" id="PS50887">
    <property type="entry name" value="GGDEF"/>
    <property type="match status" value="1"/>
</dbReference>
<reference evidence="3" key="1">
    <citation type="submission" date="2021-01" db="EMBL/GenBank/DDBJ databases">
        <title>Whole genome shotgun sequence of Actinoplanes ferrugineus NBRC 15555.</title>
        <authorList>
            <person name="Komaki H."/>
            <person name="Tamura T."/>
        </authorList>
    </citation>
    <scope>NUCLEOTIDE SEQUENCE</scope>
    <source>
        <strain evidence="3">NBRC 15555</strain>
    </source>
</reference>
<accession>A0A919J6K1</accession>
<sequence length="344" mass="36400">MRYQLRDQAGASRSVAYLLMGAGPFMFVTGVVLPTTRTVAGVSIFGVLTVVLALGGVICRWRPEWVPPLMWFLAPFAGTALVTFLNAFTGDASTGAQFFYLWPVLYTANFLGRLANYVSMACVSAGAAAVLFPIQGADRGLTDWVSLTVAMILTAVVVTSLRSRNDRLREVLETQAYADPLTGVANRRSFDGELARAVTWAKRGPESIALLTIDIDYFKKINDTYGHAVGDQALQEVAAALRTVARRDDDVVGRLGGDEFVVLLRTDRLGARRAADDIRAAVAAVESLPGGPPGLSIGVAVLPDHAGTAAQLGAASDAALYEAKQGGRGRTAMAHPPAPHGVAV</sequence>
<dbReference type="SUPFAM" id="SSF55073">
    <property type="entry name" value="Nucleotide cyclase"/>
    <property type="match status" value="1"/>
</dbReference>
<protein>
    <recommendedName>
        <fullName evidence="2">GGDEF domain-containing protein</fullName>
    </recommendedName>
</protein>
<organism evidence="3 4">
    <name type="scientific">Paractinoplanes ferrugineus</name>
    <dbReference type="NCBI Taxonomy" id="113564"/>
    <lineage>
        <taxon>Bacteria</taxon>
        <taxon>Bacillati</taxon>
        <taxon>Actinomycetota</taxon>
        <taxon>Actinomycetes</taxon>
        <taxon>Micromonosporales</taxon>
        <taxon>Micromonosporaceae</taxon>
        <taxon>Paractinoplanes</taxon>
    </lineage>
</organism>
<keyword evidence="1" id="KW-0472">Membrane</keyword>
<dbReference type="RefSeq" id="WP_203820939.1">
    <property type="nucleotide sequence ID" value="NZ_BAAABP010000043.1"/>
</dbReference>
<evidence type="ECO:0000259" key="2">
    <source>
        <dbReference type="PROSITE" id="PS50887"/>
    </source>
</evidence>
<gene>
    <name evidence="3" type="ORF">Afe05nite_63740</name>
</gene>
<dbReference type="PANTHER" id="PTHR45138">
    <property type="entry name" value="REGULATORY COMPONENTS OF SENSORY TRANSDUCTION SYSTEM"/>
    <property type="match status" value="1"/>
</dbReference>
<dbReference type="FunFam" id="3.30.70.270:FF:000001">
    <property type="entry name" value="Diguanylate cyclase domain protein"/>
    <property type="match status" value="1"/>
</dbReference>
<dbReference type="GO" id="GO:0043709">
    <property type="term" value="P:cell adhesion involved in single-species biofilm formation"/>
    <property type="evidence" value="ECO:0007669"/>
    <property type="project" value="TreeGrafter"/>
</dbReference>
<dbReference type="GO" id="GO:0052621">
    <property type="term" value="F:diguanylate cyclase activity"/>
    <property type="evidence" value="ECO:0007669"/>
    <property type="project" value="TreeGrafter"/>
</dbReference>
<dbReference type="CDD" id="cd01949">
    <property type="entry name" value="GGDEF"/>
    <property type="match status" value="1"/>
</dbReference>
<feature type="transmembrane region" description="Helical" evidence="1">
    <location>
        <begin position="15"/>
        <end position="33"/>
    </location>
</feature>
<dbReference type="InterPro" id="IPR029787">
    <property type="entry name" value="Nucleotide_cyclase"/>
</dbReference>
<dbReference type="Pfam" id="PF00990">
    <property type="entry name" value="GGDEF"/>
    <property type="match status" value="1"/>
</dbReference>
<dbReference type="InterPro" id="IPR000160">
    <property type="entry name" value="GGDEF_dom"/>
</dbReference>
<dbReference type="InterPro" id="IPR043128">
    <property type="entry name" value="Rev_trsase/Diguanyl_cyclase"/>
</dbReference>
<keyword evidence="1" id="KW-1133">Transmembrane helix</keyword>
<dbReference type="GO" id="GO:1902201">
    <property type="term" value="P:negative regulation of bacterial-type flagellum-dependent cell motility"/>
    <property type="evidence" value="ECO:0007669"/>
    <property type="project" value="TreeGrafter"/>
</dbReference>
<feature type="transmembrane region" description="Helical" evidence="1">
    <location>
        <begin position="71"/>
        <end position="90"/>
    </location>
</feature>
<name>A0A919J6K1_9ACTN</name>